<reference evidence="2 3" key="1">
    <citation type="submission" date="2020-07" db="EMBL/GenBank/DDBJ databases">
        <title>Sequencing the genomes of 1000 actinobacteria strains.</title>
        <authorList>
            <person name="Klenk H.-P."/>
        </authorList>
    </citation>
    <scope>NUCLEOTIDE SEQUENCE [LARGE SCALE GENOMIC DNA]</scope>
    <source>
        <strain evidence="2 3">DSM 104006</strain>
    </source>
</reference>
<feature type="signal peptide" evidence="1">
    <location>
        <begin position="1"/>
        <end position="29"/>
    </location>
</feature>
<evidence type="ECO:0000256" key="1">
    <source>
        <dbReference type="SAM" id="SignalP"/>
    </source>
</evidence>
<sequence>MTPLRVRTLFTVATLTAAGVLATAGSAAASPEPPGDGWDHTYRDLGVTVYVEEYGDRISVCDAEANGSSAQVNVWADGGWRYKAVVSNGNGSCVTHSASQGGAYNLPEGAYIELYYKGVSTSYATKSSYVNDH</sequence>
<accession>A0A853AZV7</accession>
<evidence type="ECO:0000313" key="2">
    <source>
        <dbReference type="EMBL" id="NYI88124.1"/>
    </source>
</evidence>
<protein>
    <recommendedName>
        <fullName evidence="4">Secreted protein</fullName>
    </recommendedName>
</protein>
<name>A0A853AZV7_9PSEU</name>
<dbReference type="EMBL" id="JACCFK010000001">
    <property type="protein sequence ID" value="NYI88124.1"/>
    <property type="molecule type" value="Genomic_DNA"/>
</dbReference>
<dbReference type="Proteomes" id="UP000549616">
    <property type="component" value="Unassembled WGS sequence"/>
</dbReference>
<proteinExistence type="predicted"/>
<organism evidence="2 3">
    <name type="scientific">Amycolatopsis endophytica</name>
    <dbReference type="NCBI Taxonomy" id="860233"/>
    <lineage>
        <taxon>Bacteria</taxon>
        <taxon>Bacillati</taxon>
        <taxon>Actinomycetota</taxon>
        <taxon>Actinomycetes</taxon>
        <taxon>Pseudonocardiales</taxon>
        <taxon>Pseudonocardiaceae</taxon>
        <taxon>Amycolatopsis</taxon>
    </lineage>
</organism>
<dbReference type="AlphaFoldDB" id="A0A853AZV7"/>
<evidence type="ECO:0008006" key="4">
    <source>
        <dbReference type="Google" id="ProtNLM"/>
    </source>
</evidence>
<evidence type="ECO:0000313" key="3">
    <source>
        <dbReference type="Proteomes" id="UP000549616"/>
    </source>
</evidence>
<comment type="caution">
    <text evidence="2">The sequence shown here is derived from an EMBL/GenBank/DDBJ whole genome shotgun (WGS) entry which is preliminary data.</text>
</comment>
<gene>
    <name evidence="2" type="ORF">HNR02_001447</name>
</gene>
<dbReference type="RefSeq" id="WP_179772412.1">
    <property type="nucleotide sequence ID" value="NZ_JACCFK010000001.1"/>
</dbReference>
<keyword evidence="1" id="KW-0732">Signal</keyword>
<feature type="chain" id="PRO_5032938127" description="Secreted protein" evidence="1">
    <location>
        <begin position="30"/>
        <end position="133"/>
    </location>
</feature>
<keyword evidence="3" id="KW-1185">Reference proteome</keyword>